<sequence length="333" mass="36401">MTTMIEPSSNTVAGTLTHTIQQTDCTVSEPRIVSSLTNSLSRYPAGFHVLTKALQDGSTAVVYAGYNPQTNQRVAVKQLSIAGHTAETLATAMRREITAHLKLDGHVNVGRFLGVELPCVNSRQTSGISNPALIFELYEHGDLLEHIPVHRGLHESTAVIAISGVCEALVHMHNKGIVHRDIKSENVCVGNDGFVKVIDFGSCLFLDNEERIHVMTEDDFMVGSIPYLAPEFYTMARQSKCNLMAVDAWALGIFIYSVLTGAFPFTEANSNCDEFLRYTKCSVADSEFASSTGFGAVNYWSVLSTRMSQIVSGLLCIDPTQRMSVSEARSLLQ</sequence>
<dbReference type="GO" id="GO:0004674">
    <property type="term" value="F:protein serine/threonine kinase activity"/>
    <property type="evidence" value="ECO:0007669"/>
    <property type="project" value="UniProtKB-KW"/>
</dbReference>
<dbReference type="GO" id="GO:0005634">
    <property type="term" value="C:nucleus"/>
    <property type="evidence" value="ECO:0007669"/>
    <property type="project" value="TreeGrafter"/>
</dbReference>
<keyword evidence="5" id="KW-0067">ATP-binding</keyword>
<dbReference type="InterPro" id="IPR011009">
    <property type="entry name" value="Kinase-like_dom_sf"/>
</dbReference>
<evidence type="ECO:0000256" key="5">
    <source>
        <dbReference type="ARBA" id="ARBA00022840"/>
    </source>
</evidence>
<dbReference type="OrthoDB" id="626167at2759"/>
<dbReference type="SUPFAM" id="SSF56112">
    <property type="entry name" value="Protein kinase-like (PK-like)"/>
    <property type="match status" value="1"/>
</dbReference>
<gene>
    <name evidence="7" type="ORF">SARC_03196</name>
</gene>
<reference evidence="7 8" key="1">
    <citation type="submission" date="2011-02" db="EMBL/GenBank/DDBJ databases">
        <title>The Genome Sequence of Sphaeroforma arctica JP610.</title>
        <authorList>
            <consortium name="The Broad Institute Genome Sequencing Platform"/>
            <person name="Russ C."/>
            <person name="Cuomo C."/>
            <person name="Young S.K."/>
            <person name="Zeng Q."/>
            <person name="Gargeya S."/>
            <person name="Alvarado L."/>
            <person name="Berlin A."/>
            <person name="Chapman S.B."/>
            <person name="Chen Z."/>
            <person name="Freedman E."/>
            <person name="Gellesch M."/>
            <person name="Goldberg J."/>
            <person name="Griggs A."/>
            <person name="Gujja S."/>
            <person name="Heilman E."/>
            <person name="Heiman D."/>
            <person name="Howarth C."/>
            <person name="Mehta T."/>
            <person name="Neiman D."/>
            <person name="Pearson M."/>
            <person name="Roberts A."/>
            <person name="Saif S."/>
            <person name="Shea T."/>
            <person name="Shenoy N."/>
            <person name="Sisk P."/>
            <person name="Stolte C."/>
            <person name="Sykes S."/>
            <person name="White J."/>
            <person name="Yandava C."/>
            <person name="Burger G."/>
            <person name="Gray M.W."/>
            <person name="Holland P.W.H."/>
            <person name="King N."/>
            <person name="Lang F.B.F."/>
            <person name="Roger A.J."/>
            <person name="Ruiz-Trillo I."/>
            <person name="Haas B."/>
            <person name="Nusbaum C."/>
            <person name="Birren B."/>
        </authorList>
    </citation>
    <scope>NUCLEOTIDE SEQUENCE [LARGE SCALE GENOMIC DNA]</scope>
    <source>
        <strain evidence="7 8">JP610</strain>
    </source>
</reference>
<keyword evidence="2" id="KW-0808">Transferase</keyword>
<dbReference type="PANTHER" id="PTHR24345">
    <property type="entry name" value="SERINE/THREONINE-PROTEIN KINASE PLK"/>
    <property type="match status" value="1"/>
</dbReference>
<dbReference type="PROSITE" id="PS00108">
    <property type="entry name" value="PROTEIN_KINASE_ST"/>
    <property type="match status" value="1"/>
</dbReference>
<evidence type="ECO:0000256" key="2">
    <source>
        <dbReference type="ARBA" id="ARBA00022679"/>
    </source>
</evidence>
<organism evidence="7 8">
    <name type="scientific">Sphaeroforma arctica JP610</name>
    <dbReference type="NCBI Taxonomy" id="667725"/>
    <lineage>
        <taxon>Eukaryota</taxon>
        <taxon>Ichthyosporea</taxon>
        <taxon>Ichthyophonida</taxon>
        <taxon>Sphaeroforma</taxon>
    </lineage>
</organism>
<dbReference type="PROSITE" id="PS50011">
    <property type="entry name" value="PROTEIN_KINASE_DOM"/>
    <property type="match status" value="1"/>
</dbReference>
<protein>
    <submittedName>
        <fullName evidence="7">Serine/threonine protein kinase</fullName>
    </submittedName>
</protein>
<evidence type="ECO:0000313" key="7">
    <source>
        <dbReference type="EMBL" id="KNC84599.1"/>
    </source>
</evidence>
<evidence type="ECO:0000256" key="4">
    <source>
        <dbReference type="ARBA" id="ARBA00022777"/>
    </source>
</evidence>
<dbReference type="InterPro" id="IPR000719">
    <property type="entry name" value="Prot_kinase_dom"/>
</dbReference>
<dbReference type="GeneID" id="25903700"/>
<keyword evidence="8" id="KW-1185">Reference proteome</keyword>
<dbReference type="GO" id="GO:0000776">
    <property type="term" value="C:kinetochore"/>
    <property type="evidence" value="ECO:0007669"/>
    <property type="project" value="TreeGrafter"/>
</dbReference>
<dbReference type="SMART" id="SM00220">
    <property type="entry name" value="S_TKc"/>
    <property type="match status" value="1"/>
</dbReference>
<dbReference type="GO" id="GO:0000922">
    <property type="term" value="C:spindle pole"/>
    <property type="evidence" value="ECO:0007669"/>
    <property type="project" value="TreeGrafter"/>
</dbReference>
<accession>A0A0L0G6Q4</accession>
<evidence type="ECO:0000313" key="8">
    <source>
        <dbReference type="Proteomes" id="UP000054560"/>
    </source>
</evidence>
<keyword evidence="4 7" id="KW-0418">Kinase</keyword>
<evidence type="ECO:0000256" key="3">
    <source>
        <dbReference type="ARBA" id="ARBA00022741"/>
    </source>
</evidence>
<evidence type="ECO:0000259" key="6">
    <source>
        <dbReference type="PROSITE" id="PS50011"/>
    </source>
</evidence>
<dbReference type="RefSeq" id="XP_014158501.1">
    <property type="nucleotide sequence ID" value="XM_014303026.1"/>
</dbReference>
<keyword evidence="3" id="KW-0547">Nucleotide-binding</keyword>
<evidence type="ECO:0000256" key="1">
    <source>
        <dbReference type="ARBA" id="ARBA00022527"/>
    </source>
</evidence>
<dbReference type="STRING" id="667725.A0A0L0G6Q4"/>
<dbReference type="Pfam" id="PF00069">
    <property type="entry name" value="Pkinase"/>
    <property type="match status" value="1"/>
</dbReference>
<proteinExistence type="predicted"/>
<dbReference type="eggNOG" id="KOG0590">
    <property type="taxonomic scope" value="Eukaryota"/>
</dbReference>
<dbReference type="GO" id="GO:0005524">
    <property type="term" value="F:ATP binding"/>
    <property type="evidence" value="ECO:0007669"/>
    <property type="project" value="UniProtKB-KW"/>
</dbReference>
<feature type="domain" description="Protein kinase" evidence="6">
    <location>
        <begin position="48"/>
        <end position="333"/>
    </location>
</feature>
<dbReference type="Gene3D" id="1.10.510.10">
    <property type="entry name" value="Transferase(Phosphotransferase) domain 1"/>
    <property type="match status" value="1"/>
</dbReference>
<dbReference type="InterPro" id="IPR008271">
    <property type="entry name" value="Ser/Thr_kinase_AS"/>
</dbReference>
<name>A0A0L0G6Q4_9EUKA</name>
<dbReference type="GO" id="GO:0007052">
    <property type="term" value="P:mitotic spindle organization"/>
    <property type="evidence" value="ECO:0007669"/>
    <property type="project" value="TreeGrafter"/>
</dbReference>
<dbReference type="PANTHER" id="PTHR24345:SF0">
    <property type="entry name" value="CELL CYCLE SERINE_THREONINE-PROTEIN KINASE CDC5_MSD2"/>
    <property type="match status" value="1"/>
</dbReference>
<dbReference type="GO" id="GO:0005737">
    <property type="term" value="C:cytoplasm"/>
    <property type="evidence" value="ECO:0007669"/>
    <property type="project" value="TreeGrafter"/>
</dbReference>
<dbReference type="Proteomes" id="UP000054560">
    <property type="component" value="Unassembled WGS sequence"/>
</dbReference>
<keyword evidence="1 7" id="KW-0723">Serine/threonine-protein kinase</keyword>
<dbReference type="EMBL" id="KQ241753">
    <property type="protein sequence ID" value="KNC84599.1"/>
    <property type="molecule type" value="Genomic_DNA"/>
</dbReference>
<dbReference type="AlphaFoldDB" id="A0A0L0G6Q4"/>